<dbReference type="AlphaFoldDB" id="A0A0K8S4R4"/>
<proteinExistence type="predicted"/>
<name>A0A0K8S4R4_LYGHE</name>
<evidence type="ECO:0000313" key="3">
    <source>
        <dbReference type="EMBL" id="JAG47730.1"/>
    </source>
</evidence>
<dbReference type="EMBL" id="GBRD01018097">
    <property type="protein sequence ID" value="JAG47730.1"/>
    <property type="molecule type" value="Transcribed_RNA"/>
</dbReference>
<protein>
    <recommendedName>
        <fullName evidence="2">C2H2-type domain-containing protein</fullName>
    </recommendedName>
</protein>
<dbReference type="InterPro" id="IPR013087">
    <property type="entry name" value="Znf_C2H2_type"/>
</dbReference>
<evidence type="ECO:0000256" key="1">
    <source>
        <dbReference type="PROSITE-ProRule" id="PRU00042"/>
    </source>
</evidence>
<dbReference type="InterPro" id="IPR036236">
    <property type="entry name" value="Znf_C2H2_sf"/>
</dbReference>
<sequence length="111" mass="12948">MAAQEAIKNQTNTQGSARIRVSGDGKFTCSKCQKKYRHYQSLYNHQSFECGKEPTFACNYCPFKTRWKHGLKSHVINRHSNINYEQEQNPSTHFLDQLTMKAHESLFMDSK</sequence>
<dbReference type="SUPFAM" id="SSF57667">
    <property type="entry name" value="beta-beta-alpha zinc fingers"/>
    <property type="match status" value="1"/>
</dbReference>
<dbReference type="GO" id="GO:0008270">
    <property type="term" value="F:zinc ion binding"/>
    <property type="evidence" value="ECO:0007669"/>
    <property type="project" value="UniProtKB-KW"/>
</dbReference>
<accession>A0A0K8S4R4</accession>
<dbReference type="Gene3D" id="3.30.160.60">
    <property type="entry name" value="Classic Zinc Finger"/>
    <property type="match status" value="1"/>
</dbReference>
<keyword evidence="1" id="KW-0479">Metal-binding</keyword>
<reference evidence="3" key="1">
    <citation type="submission" date="2014-09" db="EMBL/GenBank/DDBJ databases">
        <authorList>
            <person name="Magalhaes I.L.F."/>
            <person name="Oliveira U."/>
            <person name="Santos F.R."/>
            <person name="Vidigal T.H.D.A."/>
            <person name="Brescovit A.D."/>
            <person name="Santos A.J."/>
        </authorList>
    </citation>
    <scope>NUCLEOTIDE SEQUENCE</scope>
</reference>
<dbReference type="PROSITE" id="PS50157">
    <property type="entry name" value="ZINC_FINGER_C2H2_2"/>
    <property type="match status" value="1"/>
</dbReference>
<dbReference type="SMART" id="SM00355">
    <property type="entry name" value="ZnF_C2H2"/>
    <property type="match status" value="2"/>
</dbReference>
<keyword evidence="1" id="KW-0863">Zinc-finger</keyword>
<organism evidence="3">
    <name type="scientific">Lygus hesperus</name>
    <name type="common">Western plant bug</name>
    <dbReference type="NCBI Taxonomy" id="30085"/>
    <lineage>
        <taxon>Eukaryota</taxon>
        <taxon>Metazoa</taxon>
        <taxon>Ecdysozoa</taxon>
        <taxon>Arthropoda</taxon>
        <taxon>Hexapoda</taxon>
        <taxon>Insecta</taxon>
        <taxon>Pterygota</taxon>
        <taxon>Neoptera</taxon>
        <taxon>Paraneoptera</taxon>
        <taxon>Hemiptera</taxon>
        <taxon>Heteroptera</taxon>
        <taxon>Panheteroptera</taxon>
        <taxon>Cimicomorpha</taxon>
        <taxon>Miridae</taxon>
        <taxon>Mirini</taxon>
        <taxon>Lygus</taxon>
    </lineage>
</organism>
<evidence type="ECO:0000259" key="2">
    <source>
        <dbReference type="PROSITE" id="PS50157"/>
    </source>
</evidence>
<keyword evidence="1" id="KW-0862">Zinc</keyword>
<feature type="domain" description="C2H2-type" evidence="2">
    <location>
        <begin position="27"/>
        <end position="54"/>
    </location>
</feature>